<dbReference type="PATRIC" id="fig|365046.3.peg.1631"/>
<dbReference type="KEGG" id="rta:Rta_16000"/>
<dbReference type="Proteomes" id="UP000008385">
    <property type="component" value="Chromosome"/>
</dbReference>
<dbReference type="Pfam" id="PF13439">
    <property type="entry name" value="Glyco_transf_4"/>
    <property type="match status" value="1"/>
</dbReference>
<dbReference type="OrthoDB" id="433681at2"/>
<keyword evidence="1 4" id="KW-0808">Transferase</keyword>
<evidence type="ECO:0000313" key="4">
    <source>
        <dbReference type="EMBL" id="AEG92691.1"/>
    </source>
</evidence>
<reference evidence="4 5" key="2">
    <citation type="journal article" date="2011" name="PLoS ONE">
        <title>The Cyst-Dividing Bacterium Ramlibacter tataouinensis TTB310 Genome Reveals a Well-Stocked Toolbox for Adaptation to a Desert Environment.</title>
        <authorList>
            <person name="De Luca G."/>
            <person name="Barakat M."/>
            <person name="Ortet P."/>
            <person name="Fochesato S."/>
            <person name="Jourlin-Castelli C."/>
            <person name="Ansaldi M."/>
            <person name="Py B."/>
            <person name="Fichant G."/>
            <person name="Coutinho P.M."/>
            <person name="Voulhoux R."/>
            <person name="Bastien O."/>
            <person name="Marechal E."/>
            <person name="Henrissat B."/>
            <person name="Quentin Y."/>
            <person name="Noirot P."/>
            <person name="Filloux A."/>
            <person name="Mejean V."/>
            <person name="Dubow M.S."/>
            <person name="Barras F."/>
            <person name="Barbe V."/>
            <person name="Weissenbach J."/>
            <person name="Mihalcescu I."/>
            <person name="Vermeglio A."/>
            <person name="Achouak W."/>
            <person name="Heulin T."/>
        </authorList>
    </citation>
    <scope>NUCLEOTIDE SEQUENCE [LARGE SCALE GENOMIC DNA]</scope>
    <source>
        <strain evidence="5">ATCC BAA-407 / DSM 14655 / LMG 21543 / TTB310</strain>
    </source>
</reference>
<feature type="domain" description="Glycosyltransferase subfamily 4-like N-terminal" evidence="3">
    <location>
        <begin position="16"/>
        <end position="184"/>
    </location>
</feature>
<dbReference type="HOGENOM" id="CLU_775479_0_0_4"/>
<name>F5Y5J5_RAMTT</name>
<dbReference type="PANTHER" id="PTHR46401:SF2">
    <property type="entry name" value="GLYCOSYLTRANSFERASE WBBK-RELATED"/>
    <property type="match status" value="1"/>
</dbReference>
<evidence type="ECO:0000256" key="1">
    <source>
        <dbReference type="ARBA" id="ARBA00022679"/>
    </source>
</evidence>
<evidence type="ECO:0000313" key="5">
    <source>
        <dbReference type="Proteomes" id="UP000008385"/>
    </source>
</evidence>
<feature type="domain" description="Glycosyl transferase family 1" evidence="2">
    <location>
        <begin position="242"/>
        <end position="338"/>
    </location>
</feature>
<dbReference type="GO" id="GO:0009103">
    <property type="term" value="P:lipopolysaccharide biosynthetic process"/>
    <property type="evidence" value="ECO:0007669"/>
    <property type="project" value="TreeGrafter"/>
</dbReference>
<dbReference type="InterPro" id="IPR001296">
    <property type="entry name" value="Glyco_trans_1"/>
</dbReference>
<evidence type="ECO:0000259" key="2">
    <source>
        <dbReference type="Pfam" id="PF00534"/>
    </source>
</evidence>
<dbReference type="PANTHER" id="PTHR46401">
    <property type="entry name" value="GLYCOSYLTRANSFERASE WBBK-RELATED"/>
    <property type="match status" value="1"/>
</dbReference>
<dbReference type="eggNOG" id="COG0438">
    <property type="taxonomic scope" value="Bacteria"/>
</dbReference>
<dbReference type="STRING" id="365046.Rta_16000"/>
<dbReference type="EMBL" id="CP000245">
    <property type="protein sequence ID" value="AEG92691.1"/>
    <property type="molecule type" value="Genomic_DNA"/>
</dbReference>
<dbReference type="Pfam" id="PF00534">
    <property type="entry name" value="Glycos_transf_1"/>
    <property type="match status" value="1"/>
</dbReference>
<dbReference type="AlphaFoldDB" id="F5Y5J5"/>
<gene>
    <name evidence="4" type="ordered locus">Rta_16000</name>
</gene>
<proteinExistence type="predicted"/>
<dbReference type="RefSeq" id="WP_013900923.1">
    <property type="nucleotide sequence ID" value="NC_015677.1"/>
</dbReference>
<sequence length="373" mass="40467">MAAENARSVLLTADTVGGVWTYAVELSRALLGRGWQVHLATLGAPLARHQREQVEGLEGLSLHESRWRLEWMPEPWDDVDRAGRWLMGLEARLRPAVVHLNQLAFGSLPWRAPTLLVAHSCVLSWWQAVHGTDAPAEWDRYRERVGQGLQGADQVAAPTQAMLGTLGRNYGYSGTGLVLPNARDAALFVPQRKQPFILAAGRLWDEAKNLAALEAVAPQLPWSVQVAGSCVAPDGRSRSPRAVQALGNLSAAALAQTMAQAAIYALPARYEPFGLSALEAGLCGCALVLGDIPSLREVWGDAARYVPPQDHEALRQALQALIDHPAERARLGQAARERALHFHPARAADATLAAYAALQARRAPRFEEDLTCA</sequence>
<dbReference type="InterPro" id="IPR028098">
    <property type="entry name" value="Glyco_trans_4-like_N"/>
</dbReference>
<dbReference type="CDD" id="cd03801">
    <property type="entry name" value="GT4_PimA-like"/>
    <property type="match status" value="1"/>
</dbReference>
<evidence type="ECO:0000259" key="3">
    <source>
        <dbReference type="Pfam" id="PF13439"/>
    </source>
</evidence>
<accession>F5Y5J5</accession>
<reference evidence="5" key="1">
    <citation type="submission" date="2006-01" db="EMBL/GenBank/DDBJ databases">
        <title>Genome of the cyst-dividing bacterium Ramlibacter tataouinensis.</title>
        <authorList>
            <person name="Barakat M."/>
            <person name="Ortet P."/>
            <person name="De Luca G."/>
            <person name="Jourlin-Castelli C."/>
            <person name="Ansaldi M."/>
            <person name="Py B."/>
            <person name="Fichant G."/>
            <person name="Coutinho P."/>
            <person name="Voulhoux R."/>
            <person name="Bastien O."/>
            <person name="Roy S."/>
            <person name="Marechal E."/>
            <person name="Henrissat B."/>
            <person name="Quentin Y."/>
            <person name="Noirot P."/>
            <person name="Filloux A."/>
            <person name="Mejean V."/>
            <person name="DuBow M."/>
            <person name="Barras F."/>
            <person name="Heulin T."/>
        </authorList>
    </citation>
    <scope>NUCLEOTIDE SEQUENCE [LARGE SCALE GENOMIC DNA]</scope>
    <source>
        <strain evidence="5">ATCC BAA-407 / DSM 14655 / LMG 21543 / TTB310</strain>
    </source>
</reference>
<keyword evidence="5" id="KW-1185">Reference proteome</keyword>
<dbReference type="GO" id="GO:0016757">
    <property type="term" value="F:glycosyltransferase activity"/>
    <property type="evidence" value="ECO:0007669"/>
    <property type="project" value="InterPro"/>
</dbReference>
<dbReference type="Gene3D" id="3.40.50.2000">
    <property type="entry name" value="Glycogen Phosphorylase B"/>
    <property type="match status" value="2"/>
</dbReference>
<protein>
    <submittedName>
        <fullName evidence="4">A-glycosyltransferase, Glycosyltransferase Family 4-like protein</fullName>
    </submittedName>
</protein>
<dbReference type="SUPFAM" id="SSF53756">
    <property type="entry name" value="UDP-Glycosyltransferase/glycogen phosphorylase"/>
    <property type="match status" value="1"/>
</dbReference>
<organism evidence="4 5">
    <name type="scientific">Ramlibacter tataouinensis (strain ATCC BAA-407 / DSM 14655 / LMG 21543 / TTB310)</name>
    <dbReference type="NCBI Taxonomy" id="365046"/>
    <lineage>
        <taxon>Bacteria</taxon>
        <taxon>Pseudomonadati</taxon>
        <taxon>Pseudomonadota</taxon>
        <taxon>Betaproteobacteria</taxon>
        <taxon>Burkholderiales</taxon>
        <taxon>Comamonadaceae</taxon>
        <taxon>Ramlibacter</taxon>
    </lineage>
</organism>